<name>A0A058ZWP2_EUCGR</name>
<dbReference type="InParanoid" id="A0A058ZWP2"/>
<feature type="compositionally biased region" description="Basic and acidic residues" evidence="1">
    <location>
        <begin position="183"/>
        <end position="197"/>
    </location>
</feature>
<gene>
    <name evidence="2" type="ORF">EUGRSUZ_K00105</name>
</gene>
<feature type="region of interest" description="Disordered" evidence="1">
    <location>
        <begin position="71"/>
        <end position="99"/>
    </location>
</feature>
<feature type="compositionally biased region" description="Basic and acidic residues" evidence="1">
    <location>
        <begin position="71"/>
        <end position="81"/>
    </location>
</feature>
<organism evidence="2">
    <name type="scientific">Eucalyptus grandis</name>
    <name type="common">Flooded gum</name>
    <dbReference type="NCBI Taxonomy" id="71139"/>
    <lineage>
        <taxon>Eukaryota</taxon>
        <taxon>Viridiplantae</taxon>
        <taxon>Streptophyta</taxon>
        <taxon>Embryophyta</taxon>
        <taxon>Tracheophyta</taxon>
        <taxon>Spermatophyta</taxon>
        <taxon>Magnoliopsida</taxon>
        <taxon>eudicotyledons</taxon>
        <taxon>Gunneridae</taxon>
        <taxon>Pentapetalae</taxon>
        <taxon>rosids</taxon>
        <taxon>malvids</taxon>
        <taxon>Myrtales</taxon>
        <taxon>Myrtaceae</taxon>
        <taxon>Myrtoideae</taxon>
        <taxon>Eucalypteae</taxon>
        <taxon>Eucalyptus</taxon>
    </lineage>
</organism>
<dbReference type="OMA" id="MHAFTQT"/>
<dbReference type="EMBL" id="KK198763">
    <property type="protein sequence ID" value="KCW46207.1"/>
    <property type="molecule type" value="Genomic_DNA"/>
</dbReference>
<protein>
    <submittedName>
        <fullName evidence="2">Uncharacterized protein</fullName>
    </submittedName>
</protein>
<feature type="compositionally biased region" description="Polar residues" evidence="1">
    <location>
        <begin position="1"/>
        <end position="20"/>
    </location>
</feature>
<feature type="region of interest" description="Disordered" evidence="1">
    <location>
        <begin position="1"/>
        <end position="24"/>
    </location>
</feature>
<feature type="compositionally biased region" description="Basic and acidic residues" evidence="1">
    <location>
        <begin position="116"/>
        <end position="131"/>
    </location>
</feature>
<sequence>MHAFTQTTDKQCMPNSNARSTQHRNRLRVATKISRFIQEVVKTVKSSRKVKRENRNGSPFDSIIQRVEKKGVEDKEAREASRQPAISGAAAGKSMTATRREALRVSERARVRGLGTERRGVLRKREAEAGRKSASLKKRERKCSRPLLLRRAVDPVKVRRDLPRDRAGQRQGQRLVSGGEPGAARERDRDTEADDQRGFWAGGGRGGGGDGGRAGDGGGGGGMRGGGNRGRL</sequence>
<evidence type="ECO:0000256" key="1">
    <source>
        <dbReference type="SAM" id="MobiDB-lite"/>
    </source>
</evidence>
<dbReference type="Gramene" id="KCW46207">
    <property type="protein sequence ID" value="KCW46207"/>
    <property type="gene ID" value="EUGRSUZ_K00105"/>
</dbReference>
<evidence type="ECO:0000313" key="2">
    <source>
        <dbReference type="EMBL" id="KCW46207.1"/>
    </source>
</evidence>
<feature type="compositionally biased region" description="Basic and acidic residues" evidence="1">
    <location>
        <begin position="151"/>
        <end position="168"/>
    </location>
</feature>
<feature type="region of interest" description="Disordered" evidence="1">
    <location>
        <begin position="116"/>
        <end position="232"/>
    </location>
</feature>
<dbReference type="AlphaFoldDB" id="A0A058ZWP2"/>
<reference evidence="2" key="1">
    <citation type="submission" date="2013-07" db="EMBL/GenBank/DDBJ databases">
        <title>The genome of Eucalyptus grandis.</title>
        <authorList>
            <person name="Schmutz J."/>
            <person name="Hayes R."/>
            <person name="Myburg A."/>
            <person name="Tuskan G."/>
            <person name="Grattapaglia D."/>
            <person name="Rokhsar D.S."/>
        </authorList>
    </citation>
    <scope>NUCLEOTIDE SEQUENCE</scope>
    <source>
        <tissue evidence="2">Leaf extractions</tissue>
    </source>
</reference>
<proteinExistence type="predicted"/>
<feature type="compositionally biased region" description="Basic residues" evidence="1">
    <location>
        <begin position="134"/>
        <end position="144"/>
    </location>
</feature>
<accession>A0A058ZWP2</accession>
<feature type="compositionally biased region" description="Gly residues" evidence="1">
    <location>
        <begin position="200"/>
        <end position="232"/>
    </location>
</feature>